<dbReference type="InterPro" id="IPR021858">
    <property type="entry name" value="Fun_TF"/>
</dbReference>
<keyword evidence="3" id="KW-0805">Transcription regulation</keyword>
<dbReference type="InterPro" id="IPR036864">
    <property type="entry name" value="Zn2-C6_fun-type_DNA-bd_sf"/>
</dbReference>
<sequence length="571" mass="64075">MILDISETGMIDSNDGAAPESPYASPTMQCEKARTKKWAPKTFNGCLTCKKRRIKCDEGKPSCQRCIKSNIKCSGYAPPKIRLFEPVSSAPSSTGPSSIAPSPSPEVPPPELPRRNSSLQSYLNSYPHSQELALVPSFGTEEEYRSFQFFLEKTANLISVYSQPYLWTVLLPQATWHQPAIKHSIIALANLHQSLISSESASTQARHTFMTHYNAAIRALITDKPPIDVVLASCVIFWVLENFNGSGHAAFDHMKAAIKILGEWKAKRRPNDPAHDLISTYIEPTIRDGIKFAPVARVEELEDQIAALSLSPQDMRIMNYNLSPAFDTLEMASDYLGDCIGNILVLMSTEYDEEVIESINELDAKLYKWMNLFQKLTATGPVYQRRMLLVHNVSACILLDKLKEQAGLPTEVLQPPRCRGDFLVHEVEDMLKHDARATTADSRATVFLGFIPPMFLAASSAPKVETRRRAINALRLLNLVEGSWNTEVAATIAEAMLDIMSQTSTVSSEVELKHMRFGIDVSRRTLYLRWEPDDEEQYQHVDKEIELDDMTQFDSDLPELIKRFGYPSTSP</sequence>
<dbReference type="OrthoDB" id="4118594at2759"/>
<proteinExistence type="predicted"/>
<dbReference type="Proteomes" id="UP000054342">
    <property type="component" value="Unassembled WGS sequence"/>
</dbReference>
<accession>A0A0D2EDG1</accession>
<dbReference type="InterPro" id="IPR052360">
    <property type="entry name" value="Transcr_Regulatory_Proteins"/>
</dbReference>
<feature type="compositionally biased region" description="Low complexity" evidence="7">
    <location>
        <begin position="87"/>
        <end position="101"/>
    </location>
</feature>
<dbReference type="CDD" id="cd00067">
    <property type="entry name" value="GAL4"/>
    <property type="match status" value="1"/>
</dbReference>
<dbReference type="GO" id="GO:0003677">
    <property type="term" value="F:DNA binding"/>
    <property type="evidence" value="ECO:0007669"/>
    <property type="project" value="UniProtKB-KW"/>
</dbReference>
<protein>
    <recommendedName>
        <fullName evidence="8">Zn(2)-C6 fungal-type domain-containing protein</fullName>
    </recommendedName>
</protein>
<evidence type="ECO:0000256" key="1">
    <source>
        <dbReference type="ARBA" id="ARBA00022723"/>
    </source>
</evidence>
<dbReference type="PANTHER" id="PTHR36206:SF13">
    <property type="entry name" value="TRANSCRIPTIONAL REGULATORY PROTEIN MOC3"/>
    <property type="match status" value="1"/>
</dbReference>
<dbReference type="AlphaFoldDB" id="A0A0D2EDG1"/>
<keyword evidence="4" id="KW-0238">DNA-binding</keyword>
<gene>
    <name evidence="9" type="ORF">PV05_08348</name>
</gene>
<keyword evidence="10" id="KW-1185">Reference proteome</keyword>
<keyword evidence="1" id="KW-0479">Metal-binding</keyword>
<dbReference type="PANTHER" id="PTHR36206">
    <property type="entry name" value="ASPERCRYPTIN BIOSYNTHESIS CLUSTER-SPECIFIC TRANSCRIPTION REGULATOR ATNN-RELATED"/>
    <property type="match status" value="1"/>
</dbReference>
<evidence type="ECO:0000313" key="9">
    <source>
        <dbReference type="EMBL" id="KIW52725.1"/>
    </source>
</evidence>
<reference evidence="9 10" key="1">
    <citation type="submission" date="2015-01" db="EMBL/GenBank/DDBJ databases">
        <title>The Genome Sequence of Exophiala xenobiotica CBS118157.</title>
        <authorList>
            <consortium name="The Broad Institute Genomics Platform"/>
            <person name="Cuomo C."/>
            <person name="de Hoog S."/>
            <person name="Gorbushina A."/>
            <person name="Stielow B."/>
            <person name="Teixiera M."/>
            <person name="Abouelleil A."/>
            <person name="Chapman S.B."/>
            <person name="Priest M."/>
            <person name="Young S.K."/>
            <person name="Wortman J."/>
            <person name="Nusbaum C."/>
            <person name="Birren B."/>
        </authorList>
    </citation>
    <scope>NUCLEOTIDE SEQUENCE [LARGE SCALE GENOMIC DNA]</scope>
    <source>
        <strain evidence="9 10">CBS 118157</strain>
    </source>
</reference>
<dbReference type="EMBL" id="KN847321">
    <property type="protein sequence ID" value="KIW52725.1"/>
    <property type="molecule type" value="Genomic_DNA"/>
</dbReference>
<keyword evidence="5" id="KW-0804">Transcription</keyword>
<dbReference type="RefSeq" id="XP_013313309.1">
    <property type="nucleotide sequence ID" value="XM_013457855.1"/>
</dbReference>
<evidence type="ECO:0000256" key="4">
    <source>
        <dbReference type="ARBA" id="ARBA00023125"/>
    </source>
</evidence>
<keyword evidence="6" id="KW-0539">Nucleus</keyword>
<evidence type="ECO:0000256" key="7">
    <source>
        <dbReference type="SAM" id="MobiDB-lite"/>
    </source>
</evidence>
<evidence type="ECO:0000256" key="3">
    <source>
        <dbReference type="ARBA" id="ARBA00023015"/>
    </source>
</evidence>
<keyword evidence="2" id="KW-0862">Zinc</keyword>
<dbReference type="GO" id="GO:0008270">
    <property type="term" value="F:zinc ion binding"/>
    <property type="evidence" value="ECO:0007669"/>
    <property type="project" value="InterPro"/>
</dbReference>
<organism evidence="9 10">
    <name type="scientific">Exophiala xenobiotica</name>
    <dbReference type="NCBI Taxonomy" id="348802"/>
    <lineage>
        <taxon>Eukaryota</taxon>
        <taxon>Fungi</taxon>
        <taxon>Dikarya</taxon>
        <taxon>Ascomycota</taxon>
        <taxon>Pezizomycotina</taxon>
        <taxon>Eurotiomycetes</taxon>
        <taxon>Chaetothyriomycetidae</taxon>
        <taxon>Chaetothyriales</taxon>
        <taxon>Herpotrichiellaceae</taxon>
        <taxon>Exophiala</taxon>
    </lineage>
</organism>
<dbReference type="InterPro" id="IPR001138">
    <property type="entry name" value="Zn2Cys6_DnaBD"/>
</dbReference>
<dbReference type="STRING" id="348802.A0A0D2EDG1"/>
<feature type="compositionally biased region" description="Pro residues" evidence="7">
    <location>
        <begin position="102"/>
        <end position="111"/>
    </location>
</feature>
<dbReference type="SUPFAM" id="SSF57701">
    <property type="entry name" value="Zn2/Cys6 DNA-binding domain"/>
    <property type="match status" value="1"/>
</dbReference>
<dbReference type="GeneID" id="25330256"/>
<evidence type="ECO:0000256" key="5">
    <source>
        <dbReference type="ARBA" id="ARBA00023163"/>
    </source>
</evidence>
<name>A0A0D2EDG1_9EURO</name>
<dbReference type="HOGENOM" id="CLU_011409_10_0_1"/>
<dbReference type="PROSITE" id="PS50048">
    <property type="entry name" value="ZN2_CY6_FUNGAL_2"/>
    <property type="match status" value="1"/>
</dbReference>
<dbReference type="SMART" id="SM00066">
    <property type="entry name" value="GAL4"/>
    <property type="match status" value="1"/>
</dbReference>
<dbReference type="Pfam" id="PF00172">
    <property type="entry name" value="Zn_clus"/>
    <property type="match status" value="1"/>
</dbReference>
<dbReference type="GO" id="GO:0000981">
    <property type="term" value="F:DNA-binding transcription factor activity, RNA polymerase II-specific"/>
    <property type="evidence" value="ECO:0007669"/>
    <property type="project" value="InterPro"/>
</dbReference>
<feature type="region of interest" description="Disordered" evidence="7">
    <location>
        <begin position="87"/>
        <end position="118"/>
    </location>
</feature>
<dbReference type="Pfam" id="PF11951">
    <property type="entry name" value="Fungal_trans_2"/>
    <property type="match status" value="1"/>
</dbReference>
<feature type="domain" description="Zn(2)-C6 fungal-type" evidence="8">
    <location>
        <begin position="45"/>
        <end position="74"/>
    </location>
</feature>
<evidence type="ECO:0000256" key="6">
    <source>
        <dbReference type="ARBA" id="ARBA00023242"/>
    </source>
</evidence>
<feature type="region of interest" description="Disordered" evidence="7">
    <location>
        <begin position="1"/>
        <end position="25"/>
    </location>
</feature>
<evidence type="ECO:0000256" key="2">
    <source>
        <dbReference type="ARBA" id="ARBA00022833"/>
    </source>
</evidence>
<dbReference type="Gene3D" id="4.10.240.10">
    <property type="entry name" value="Zn(2)-C6 fungal-type DNA-binding domain"/>
    <property type="match status" value="1"/>
</dbReference>
<evidence type="ECO:0000313" key="10">
    <source>
        <dbReference type="Proteomes" id="UP000054342"/>
    </source>
</evidence>
<dbReference type="PROSITE" id="PS00463">
    <property type="entry name" value="ZN2_CY6_FUNGAL_1"/>
    <property type="match status" value="1"/>
</dbReference>
<evidence type="ECO:0000259" key="8">
    <source>
        <dbReference type="PROSITE" id="PS50048"/>
    </source>
</evidence>